<keyword evidence="1" id="KW-0813">Transport</keyword>
<evidence type="ECO:0000256" key="4">
    <source>
        <dbReference type="ARBA" id="ARBA00022737"/>
    </source>
</evidence>
<dbReference type="RefSeq" id="XP_001267083.1">
    <property type="nucleotide sequence ID" value="XM_001267082.1"/>
</dbReference>
<dbReference type="InterPro" id="IPR043145">
    <property type="entry name" value="Znf_ZZ_sf"/>
</dbReference>
<gene>
    <name evidence="12" type="ORF">NFIA_106750</name>
</gene>
<sequence>MEDTATQLVSFPPEIILDIGDHLWLKDLNSLVQTAKLFNTLLSPRLYALGAKHVGETTSPLIRAIQYCPISAVRKLLDNGADPSIFAGKNNAFLAAITRYRPKVLKILVEPSVSASTPITKLKSPLSIAVTRWRLAPLRILLNAAPGHYPDEDGAWMRALNIALVKDRVRAARLLLEAAAKTTSSPLQNLSADTIYSVLYRANSEIIRLLVEFGWDPLARMRMGDVPLHIAAQMGKAGLVRLLLSYGADVSARDDQRATPLHLSCANDQLGAVELLLNSGADVNAATLLRETPLHQCMRYGSLPLLELLLNAGANTSVLDENGVSPLHIGISLRRPQEMIERLIQAGADINALDPHSRTPLFLAAKFGNAQLVKALVDAGAHVAIDKRAGSSGPLHVAATEDNFRVIQPLIDAGLDIEAPDILGRTPLFLATINNCLYSMRELIRLGADPNRVDHQGKSAACGAITHNRTEALKFLLESGADVARLRQDGTSLLHDAATHSAMPRLITCLLDYGAEPLAITSDGKTALHYAAANDRYKSIPPLLEAGTPIEARDNNGDTALLIAARTSCEGTRELLKRGANVNARDRDGRTPLHHCSSHTDSEIYTMLINAGADIAARDELGQTPLHSAAAAANYVVCDRLLAAYTAKGLDYMVRDAAGRTVLEVAAIIGEARIIENLVHRKVDVNIGLHTDHGKHRGIPALHYAILSDKSEAVACLARRGAEYHCLDVYGRSAIDWASIDHSGDLLRELSRHSSMTSLTSAEEQISILKSSVVGLATRIMEGDRSNVYTLAKCFQYLDDKQAAGAIYAEVDAYCDVCEKAIPKSDIRFICKQCPAIDLCSACMTKYEEQNMRIRICQAHQFWRVVVLEHRLPKQMAEGGEGELTRAEWVKNLIEVYREGTSLSVLGQI</sequence>
<keyword evidence="4" id="KW-0677">Repeat</keyword>
<evidence type="ECO:0000313" key="13">
    <source>
        <dbReference type="Proteomes" id="UP000006702"/>
    </source>
</evidence>
<protein>
    <submittedName>
        <fullName evidence="12">Ankyrin repeat domain protein</fullName>
    </submittedName>
</protein>
<dbReference type="eggNOG" id="KOG4177">
    <property type="taxonomic scope" value="Eukaryota"/>
</dbReference>
<evidence type="ECO:0000256" key="9">
    <source>
        <dbReference type="ARBA" id="ARBA00023180"/>
    </source>
</evidence>
<dbReference type="GO" id="GO:0008270">
    <property type="term" value="F:zinc ion binding"/>
    <property type="evidence" value="ECO:0007669"/>
    <property type="project" value="UniProtKB-KW"/>
</dbReference>
<dbReference type="OMA" id="RIRICQA"/>
<evidence type="ECO:0000256" key="8">
    <source>
        <dbReference type="ARBA" id="ARBA00023065"/>
    </source>
</evidence>
<evidence type="ECO:0000256" key="1">
    <source>
        <dbReference type="ARBA" id="ARBA00022448"/>
    </source>
</evidence>
<dbReference type="GO" id="GO:0022857">
    <property type="term" value="F:transmembrane transporter activity"/>
    <property type="evidence" value="ECO:0007669"/>
    <property type="project" value="TreeGrafter"/>
</dbReference>
<dbReference type="InterPro" id="IPR052076">
    <property type="entry name" value="TRP_cation_channel"/>
</dbReference>
<dbReference type="GO" id="GO:1902495">
    <property type="term" value="C:transmembrane transporter complex"/>
    <property type="evidence" value="ECO:0007669"/>
    <property type="project" value="TreeGrafter"/>
</dbReference>
<dbReference type="Proteomes" id="UP000006702">
    <property type="component" value="Unassembled WGS sequence"/>
</dbReference>
<evidence type="ECO:0000256" key="10">
    <source>
        <dbReference type="ARBA" id="ARBA00023303"/>
    </source>
</evidence>
<dbReference type="PROSITE" id="PS50088">
    <property type="entry name" value="ANK_REPEAT"/>
    <property type="match status" value="9"/>
</dbReference>
<accession>A1CX34</accession>
<dbReference type="GO" id="GO:0034220">
    <property type="term" value="P:monoatomic ion transmembrane transport"/>
    <property type="evidence" value="ECO:0007669"/>
    <property type="project" value="UniProtKB-KW"/>
</dbReference>
<name>A1CX34_NEOFI</name>
<dbReference type="SUPFAM" id="SSF57850">
    <property type="entry name" value="RING/U-box"/>
    <property type="match status" value="1"/>
</dbReference>
<evidence type="ECO:0000256" key="5">
    <source>
        <dbReference type="ARBA" id="ARBA00022771"/>
    </source>
</evidence>
<evidence type="ECO:0000256" key="2">
    <source>
        <dbReference type="ARBA" id="ARBA00022606"/>
    </source>
</evidence>
<feature type="repeat" description="ANK" evidence="11">
    <location>
        <begin position="588"/>
        <end position="620"/>
    </location>
</feature>
<dbReference type="OrthoDB" id="366390at2759"/>
<feature type="repeat" description="ANK" evidence="11">
    <location>
        <begin position="289"/>
        <end position="321"/>
    </location>
</feature>
<feature type="repeat" description="ANK" evidence="11">
    <location>
        <begin position="356"/>
        <end position="388"/>
    </location>
</feature>
<dbReference type="PRINTS" id="PR01415">
    <property type="entry name" value="ANKYRIN"/>
</dbReference>
<keyword evidence="3" id="KW-0479">Metal-binding</keyword>
<feature type="repeat" description="ANK" evidence="11">
    <location>
        <begin position="322"/>
        <end position="355"/>
    </location>
</feature>
<dbReference type="SMART" id="SM00248">
    <property type="entry name" value="ANK"/>
    <property type="match status" value="17"/>
</dbReference>
<dbReference type="PROSITE" id="PS50297">
    <property type="entry name" value="ANK_REP_REGION"/>
    <property type="match status" value="8"/>
</dbReference>
<keyword evidence="6" id="KW-0862">Zinc</keyword>
<keyword evidence="5" id="KW-0863">Zinc-finger</keyword>
<feature type="repeat" description="ANK" evidence="11">
    <location>
        <begin position="423"/>
        <end position="455"/>
    </location>
</feature>
<dbReference type="VEuPathDB" id="FungiDB:NFIA_106750"/>
<dbReference type="PANTHER" id="PTHR47143">
    <property type="entry name" value="TRANSIENT RECEPTOR POTENTIAL CATION CHANNEL PROTEIN PAINLESS"/>
    <property type="match status" value="1"/>
</dbReference>
<evidence type="ECO:0000313" key="12">
    <source>
        <dbReference type="EMBL" id="EAW25186.1"/>
    </source>
</evidence>
<feature type="repeat" description="ANK" evidence="11">
    <location>
        <begin position="223"/>
        <end position="255"/>
    </location>
</feature>
<dbReference type="Gene3D" id="1.25.40.20">
    <property type="entry name" value="Ankyrin repeat-containing domain"/>
    <property type="match status" value="5"/>
</dbReference>
<dbReference type="Pfam" id="PF12796">
    <property type="entry name" value="Ank_2"/>
    <property type="match status" value="4"/>
</dbReference>
<keyword evidence="7 11" id="KW-0040">ANK repeat</keyword>
<reference evidence="13" key="1">
    <citation type="journal article" date="2008" name="PLoS Genet.">
        <title>Genomic islands in the pathogenic filamentous fungus Aspergillus fumigatus.</title>
        <authorList>
            <person name="Fedorova N.D."/>
            <person name="Khaldi N."/>
            <person name="Joardar V.S."/>
            <person name="Maiti R."/>
            <person name="Amedeo P."/>
            <person name="Anderson M.J."/>
            <person name="Crabtree J."/>
            <person name="Silva J.C."/>
            <person name="Badger J.H."/>
            <person name="Albarraq A."/>
            <person name="Angiuoli S."/>
            <person name="Bussey H."/>
            <person name="Bowyer P."/>
            <person name="Cotty P.J."/>
            <person name="Dyer P.S."/>
            <person name="Egan A."/>
            <person name="Galens K."/>
            <person name="Fraser-Liggett C.M."/>
            <person name="Haas B.J."/>
            <person name="Inman J.M."/>
            <person name="Kent R."/>
            <person name="Lemieux S."/>
            <person name="Malavazi I."/>
            <person name="Orvis J."/>
            <person name="Roemer T."/>
            <person name="Ronning C.M."/>
            <person name="Sundaram J.P."/>
            <person name="Sutton G."/>
            <person name="Turner G."/>
            <person name="Venter J.C."/>
            <person name="White O.R."/>
            <person name="Whitty B.R."/>
            <person name="Youngman P."/>
            <person name="Wolfe K.H."/>
            <person name="Goldman G.H."/>
            <person name="Wortman J.R."/>
            <person name="Jiang B."/>
            <person name="Denning D.W."/>
            <person name="Nierman W.C."/>
        </authorList>
    </citation>
    <scope>NUCLEOTIDE SEQUENCE [LARGE SCALE GENOMIC DNA]</scope>
    <source>
        <strain evidence="13">ATCC 1020 / DSM 3700 / CBS 544.65 / FGSC A1164 / JCM 1740 / NRRL 181 / WB 181</strain>
    </source>
</reference>
<dbReference type="PANTHER" id="PTHR47143:SF1">
    <property type="entry name" value="ION_TRANS DOMAIN-CONTAINING PROTEIN"/>
    <property type="match status" value="1"/>
</dbReference>
<dbReference type="Pfam" id="PF00023">
    <property type="entry name" value="Ank"/>
    <property type="match status" value="1"/>
</dbReference>
<dbReference type="InterPro" id="IPR036770">
    <property type="entry name" value="Ankyrin_rpt-contain_sf"/>
</dbReference>
<evidence type="ECO:0000256" key="3">
    <source>
        <dbReference type="ARBA" id="ARBA00022723"/>
    </source>
</evidence>
<dbReference type="EMBL" id="DS027685">
    <property type="protein sequence ID" value="EAW25186.1"/>
    <property type="molecule type" value="Genomic_DNA"/>
</dbReference>
<feature type="repeat" description="ANK" evidence="11">
    <location>
        <begin position="390"/>
        <end position="422"/>
    </location>
</feature>
<keyword evidence="13" id="KW-1185">Reference proteome</keyword>
<keyword evidence="9" id="KW-0325">Glycoprotein</keyword>
<dbReference type="KEGG" id="nfi:NFIA_106750"/>
<organism evidence="12 13">
    <name type="scientific">Neosartorya fischeri (strain ATCC 1020 / DSM 3700 / CBS 544.65 / FGSC A1164 / JCM 1740 / NRRL 181 / WB 181)</name>
    <name type="common">Aspergillus fischerianus</name>
    <dbReference type="NCBI Taxonomy" id="331117"/>
    <lineage>
        <taxon>Eukaryota</taxon>
        <taxon>Fungi</taxon>
        <taxon>Dikarya</taxon>
        <taxon>Ascomycota</taxon>
        <taxon>Pezizomycotina</taxon>
        <taxon>Eurotiomycetes</taxon>
        <taxon>Eurotiomycetidae</taxon>
        <taxon>Eurotiales</taxon>
        <taxon>Aspergillaceae</taxon>
        <taxon>Aspergillus</taxon>
        <taxon>Aspergillus subgen. Fumigati</taxon>
    </lineage>
</organism>
<dbReference type="HOGENOM" id="CLU_373821_0_0_1"/>
<evidence type="ECO:0000256" key="7">
    <source>
        <dbReference type="ARBA" id="ARBA00023043"/>
    </source>
</evidence>
<proteinExistence type="predicted"/>
<dbReference type="GeneID" id="4593893"/>
<feature type="repeat" description="ANK" evidence="11">
    <location>
        <begin position="523"/>
        <end position="555"/>
    </location>
</feature>
<feature type="repeat" description="ANK" evidence="11">
    <location>
        <begin position="256"/>
        <end position="288"/>
    </location>
</feature>
<keyword evidence="10" id="KW-0407">Ion channel</keyword>
<dbReference type="InterPro" id="IPR002110">
    <property type="entry name" value="Ankyrin_rpt"/>
</dbReference>
<keyword evidence="8" id="KW-0406">Ion transport</keyword>
<evidence type="ECO:0000256" key="6">
    <source>
        <dbReference type="ARBA" id="ARBA00022833"/>
    </source>
</evidence>
<evidence type="ECO:0000256" key="11">
    <source>
        <dbReference type="PROSITE-ProRule" id="PRU00023"/>
    </source>
</evidence>
<dbReference type="AlphaFoldDB" id="A1CX34"/>
<dbReference type="Gene3D" id="3.30.60.90">
    <property type="match status" value="1"/>
</dbReference>
<dbReference type="SUPFAM" id="SSF48403">
    <property type="entry name" value="Ankyrin repeat"/>
    <property type="match status" value="3"/>
</dbReference>
<keyword evidence="2" id="KW-0716">Sensory transduction</keyword>